<evidence type="ECO:0000256" key="2">
    <source>
        <dbReference type="ARBA" id="ARBA00022617"/>
    </source>
</evidence>
<evidence type="ECO:0000256" key="3">
    <source>
        <dbReference type="ARBA" id="ARBA00022621"/>
    </source>
</evidence>
<comment type="similarity">
    <text evidence="6">Belongs to the globin family.</text>
</comment>
<evidence type="ECO:0000256" key="4">
    <source>
        <dbReference type="ARBA" id="ARBA00022723"/>
    </source>
</evidence>
<name>A0A8J1XZA2_OWEFU</name>
<dbReference type="SUPFAM" id="SSF46458">
    <property type="entry name" value="Globin-like"/>
    <property type="match status" value="1"/>
</dbReference>
<dbReference type="GO" id="GO:0019825">
    <property type="term" value="F:oxygen binding"/>
    <property type="evidence" value="ECO:0007669"/>
    <property type="project" value="InterPro"/>
</dbReference>
<dbReference type="Pfam" id="PF00042">
    <property type="entry name" value="Globin"/>
    <property type="match status" value="1"/>
</dbReference>
<keyword evidence="3 6" id="KW-0561">Oxygen transport</keyword>
<dbReference type="GO" id="GO:0046872">
    <property type="term" value="F:metal ion binding"/>
    <property type="evidence" value="ECO:0007669"/>
    <property type="project" value="UniProtKB-KW"/>
</dbReference>
<dbReference type="InterPro" id="IPR000971">
    <property type="entry name" value="Globin"/>
</dbReference>
<dbReference type="OrthoDB" id="436496at2759"/>
<evidence type="ECO:0000313" key="10">
    <source>
        <dbReference type="Proteomes" id="UP000749559"/>
    </source>
</evidence>
<dbReference type="CDD" id="cd01040">
    <property type="entry name" value="Mb-like"/>
    <property type="match status" value="1"/>
</dbReference>
<dbReference type="EMBL" id="CAIIXF020000009">
    <property type="protein sequence ID" value="CAH1795455.1"/>
    <property type="molecule type" value="Genomic_DNA"/>
</dbReference>
<comment type="caution">
    <text evidence="9">The sequence shown here is derived from an EMBL/GenBank/DDBJ whole genome shotgun (WGS) entry which is preliminary data.</text>
</comment>
<keyword evidence="2 6" id="KW-0349">Heme</keyword>
<dbReference type="GO" id="GO:0020037">
    <property type="term" value="F:heme binding"/>
    <property type="evidence" value="ECO:0007669"/>
    <property type="project" value="InterPro"/>
</dbReference>
<protein>
    <recommendedName>
        <fullName evidence="8">Globin domain-containing protein</fullName>
    </recommendedName>
</protein>
<dbReference type="InterPro" id="IPR044399">
    <property type="entry name" value="Mb-like_M"/>
</dbReference>
<keyword evidence="4" id="KW-0479">Metal-binding</keyword>
<dbReference type="Gene3D" id="1.10.490.10">
    <property type="entry name" value="Globins"/>
    <property type="match status" value="1"/>
</dbReference>
<dbReference type="GO" id="GO:0005344">
    <property type="term" value="F:oxygen carrier activity"/>
    <property type="evidence" value="ECO:0007669"/>
    <property type="project" value="UniProtKB-KW"/>
</dbReference>
<keyword evidence="5" id="KW-0408">Iron</keyword>
<evidence type="ECO:0000313" key="9">
    <source>
        <dbReference type="EMBL" id="CAH1795455.1"/>
    </source>
</evidence>
<organism evidence="9 10">
    <name type="scientific">Owenia fusiformis</name>
    <name type="common">Polychaete worm</name>
    <dbReference type="NCBI Taxonomy" id="6347"/>
    <lineage>
        <taxon>Eukaryota</taxon>
        <taxon>Metazoa</taxon>
        <taxon>Spiralia</taxon>
        <taxon>Lophotrochozoa</taxon>
        <taxon>Annelida</taxon>
        <taxon>Polychaeta</taxon>
        <taxon>Sedentaria</taxon>
        <taxon>Canalipalpata</taxon>
        <taxon>Sabellida</taxon>
        <taxon>Oweniida</taxon>
        <taxon>Oweniidae</taxon>
        <taxon>Owenia</taxon>
    </lineage>
</organism>
<evidence type="ECO:0000259" key="8">
    <source>
        <dbReference type="PROSITE" id="PS01033"/>
    </source>
</evidence>
<accession>A0A8J1XZA2</accession>
<feature type="region of interest" description="Disordered" evidence="7">
    <location>
        <begin position="1"/>
        <end position="31"/>
    </location>
</feature>
<feature type="domain" description="Globin" evidence="8">
    <location>
        <begin position="27"/>
        <end position="173"/>
    </location>
</feature>
<proteinExistence type="inferred from homology"/>
<gene>
    <name evidence="9" type="ORF">OFUS_LOCUS19992</name>
</gene>
<evidence type="ECO:0000256" key="6">
    <source>
        <dbReference type="RuleBase" id="RU000356"/>
    </source>
</evidence>
<dbReference type="PANTHER" id="PTHR47217">
    <property type="entry name" value="GLOBIN-LIKE PROTEIN"/>
    <property type="match status" value="1"/>
</dbReference>
<evidence type="ECO:0000256" key="7">
    <source>
        <dbReference type="SAM" id="MobiDB-lite"/>
    </source>
</evidence>
<dbReference type="AlphaFoldDB" id="A0A8J1XZA2"/>
<dbReference type="PROSITE" id="PS01033">
    <property type="entry name" value="GLOBIN"/>
    <property type="match status" value="1"/>
</dbReference>
<sequence length="179" mass="20180">MECMPGKESRIDDEKGDNMDTVEPGTGLTPREKNALRDTWAVVMQDKRKNGFLFFKKFFEMFPKMQGYFKFRDVELNDLEENATFKLHAGKVFTQINNMVENLDNVPELVGIIKGVGSDHAPNGITAEAFENLRDAFLAFLVERMSATITPFQKTSWEKVMGVIVALAQDGFNSAKGTQ</sequence>
<reference evidence="9" key="1">
    <citation type="submission" date="2022-03" db="EMBL/GenBank/DDBJ databases">
        <authorList>
            <person name="Martin C."/>
        </authorList>
    </citation>
    <scope>NUCLEOTIDE SEQUENCE</scope>
</reference>
<dbReference type="InterPro" id="IPR012292">
    <property type="entry name" value="Globin/Proto"/>
</dbReference>
<keyword evidence="1 6" id="KW-0813">Transport</keyword>
<feature type="compositionally biased region" description="Basic and acidic residues" evidence="7">
    <location>
        <begin position="1"/>
        <end position="18"/>
    </location>
</feature>
<keyword evidence="10" id="KW-1185">Reference proteome</keyword>
<dbReference type="Proteomes" id="UP000749559">
    <property type="component" value="Unassembled WGS sequence"/>
</dbReference>
<evidence type="ECO:0000256" key="5">
    <source>
        <dbReference type="ARBA" id="ARBA00023004"/>
    </source>
</evidence>
<dbReference type="PANTHER" id="PTHR47217:SF1">
    <property type="entry name" value="GLOBIN-LIKE PROTEIN"/>
    <property type="match status" value="1"/>
</dbReference>
<evidence type="ECO:0000256" key="1">
    <source>
        <dbReference type="ARBA" id="ARBA00022448"/>
    </source>
</evidence>
<dbReference type="InterPro" id="IPR009050">
    <property type="entry name" value="Globin-like_sf"/>
</dbReference>